<dbReference type="PRINTS" id="PR00767">
    <property type="entry name" value="DBMONOXGNASE"/>
</dbReference>
<dbReference type="InterPro" id="IPR045266">
    <property type="entry name" value="DOH_DOMON"/>
</dbReference>
<dbReference type="FunFam" id="2.60.120.230:FF:000001">
    <property type="entry name" value="Monooxygenase, DBH-like 1"/>
    <property type="match status" value="1"/>
</dbReference>
<name>A0A6P7SQK5_9MOLL</name>
<dbReference type="PANTHER" id="PTHR10157:SF31">
    <property type="entry name" value="DBH-LIKE MONOOXYGENASE PROTEIN 2-RELATED"/>
    <property type="match status" value="1"/>
</dbReference>
<evidence type="ECO:0000313" key="12">
    <source>
        <dbReference type="RefSeq" id="XP_029640196.2"/>
    </source>
</evidence>
<dbReference type="SUPFAM" id="SSF49742">
    <property type="entry name" value="PHM/PNGase F"/>
    <property type="match status" value="2"/>
</dbReference>
<dbReference type="Pfam" id="PF03351">
    <property type="entry name" value="DOMON"/>
    <property type="match status" value="1"/>
</dbReference>
<dbReference type="AlphaFoldDB" id="A0A6P7SQK5"/>
<keyword evidence="6" id="KW-0503">Monooxygenase</keyword>
<dbReference type="GO" id="GO:0042421">
    <property type="term" value="P:norepinephrine biosynthetic process"/>
    <property type="evidence" value="ECO:0007669"/>
    <property type="project" value="TreeGrafter"/>
</dbReference>
<dbReference type="PROSITE" id="PS50836">
    <property type="entry name" value="DOMON"/>
    <property type="match status" value="1"/>
</dbReference>
<comment type="cofactor">
    <cofactor evidence="1">
        <name>Cu(2+)</name>
        <dbReference type="ChEBI" id="CHEBI:29036"/>
    </cofactor>
</comment>
<dbReference type="GO" id="GO:0005615">
    <property type="term" value="C:extracellular space"/>
    <property type="evidence" value="ECO:0007669"/>
    <property type="project" value="TreeGrafter"/>
</dbReference>
<reference evidence="12" key="1">
    <citation type="submission" date="2025-08" db="UniProtKB">
        <authorList>
            <consortium name="RefSeq"/>
        </authorList>
    </citation>
    <scope>IDENTIFICATION</scope>
</reference>
<keyword evidence="11" id="KW-1185">Reference proteome</keyword>
<dbReference type="Pfam" id="PF01082">
    <property type="entry name" value="Cu2_monooxygen"/>
    <property type="match status" value="1"/>
</dbReference>
<dbReference type="Proteomes" id="UP000515154">
    <property type="component" value="Linkage group LG8"/>
</dbReference>
<evidence type="ECO:0000256" key="6">
    <source>
        <dbReference type="ARBA" id="ARBA00023033"/>
    </source>
</evidence>
<feature type="domain" description="DOMON" evidence="10">
    <location>
        <begin position="75"/>
        <end position="188"/>
    </location>
</feature>
<evidence type="ECO:0000256" key="1">
    <source>
        <dbReference type="ARBA" id="ARBA00001973"/>
    </source>
</evidence>
<evidence type="ECO:0000256" key="8">
    <source>
        <dbReference type="ARBA" id="ARBA00023180"/>
    </source>
</evidence>
<keyword evidence="3" id="KW-0479">Metal-binding</keyword>
<dbReference type="GO" id="GO:0030667">
    <property type="term" value="C:secretory granule membrane"/>
    <property type="evidence" value="ECO:0007669"/>
    <property type="project" value="TreeGrafter"/>
</dbReference>
<feature type="chain" id="PRO_5028841379" evidence="9">
    <location>
        <begin position="32"/>
        <end position="666"/>
    </location>
</feature>
<accession>A0A6P7SQK5</accession>
<dbReference type="Gene3D" id="2.60.120.230">
    <property type="match status" value="1"/>
</dbReference>
<dbReference type="InterPro" id="IPR008977">
    <property type="entry name" value="PHM/PNGase_F_dom_sf"/>
</dbReference>
<keyword evidence="8" id="KW-0325">Glycoprotein</keyword>
<dbReference type="CDD" id="cd09631">
    <property type="entry name" value="DOMON_DOH"/>
    <property type="match status" value="1"/>
</dbReference>
<evidence type="ECO:0000256" key="7">
    <source>
        <dbReference type="ARBA" id="ARBA00023157"/>
    </source>
</evidence>
<dbReference type="InterPro" id="IPR000945">
    <property type="entry name" value="DBH-like"/>
</dbReference>
<evidence type="ECO:0000256" key="9">
    <source>
        <dbReference type="SAM" id="SignalP"/>
    </source>
</evidence>
<dbReference type="InterPro" id="IPR000323">
    <property type="entry name" value="Cu2_ascorb_mOase_N"/>
</dbReference>
<organism evidence="11 12">
    <name type="scientific">Octopus sinensis</name>
    <name type="common">East Asian common octopus</name>
    <dbReference type="NCBI Taxonomy" id="2607531"/>
    <lineage>
        <taxon>Eukaryota</taxon>
        <taxon>Metazoa</taxon>
        <taxon>Spiralia</taxon>
        <taxon>Lophotrochozoa</taxon>
        <taxon>Mollusca</taxon>
        <taxon>Cephalopoda</taxon>
        <taxon>Coleoidea</taxon>
        <taxon>Octopodiformes</taxon>
        <taxon>Octopoda</taxon>
        <taxon>Incirrata</taxon>
        <taxon>Octopodidae</taxon>
        <taxon>Octopus</taxon>
    </lineage>
</organism>
<feature type="signal peptide" evidence="9">
    <location>
        <begin position="1"/>
        <end position="31"/>
    </location>
</feature>
<proteinExistence type="inferred from homology"/>
<dbReference type="InterPro" id="IPR024548">
    <property type="entry name" value="Cu2_monoox_C"/>
</dbReference>
<keyword evidence="4" id="KW-0560">Oxidoreductase</keyword>
<dbReference type="GO" id="GO:0004500">
    <property type="term" value="F:dopamine beta-monooxygenase activity"/>
    <property type="evidence" value="ECO:0007669"/>
    <property type="project" value="InterPro"/>
</dbReference>
<dbReference type="InterPro" id="IPR028460">
    <property type="entry name" value="Tbh/DBH"/>
</dbReference>
<dbReference type="InterPro" id="IPR005018">
    <property type="entry name" value="DOMON_domain"/>
</dbReference>
<dbReference type="RefSeq" id="XP_029640196.2">
    <property type="nucleotide sequence ID" value="XM_029784336.2"/>
</dbReference>
<dbReference type="Pfam" id="PF03712">
    <property type="entry name" value="Cu2_monoox_C"/>
    <property type="match status" value="1"/>
</dbReference>
<dbReference type="SMART" id="SM00664">
    <property type="entry name" value="DoH"/>
    <property type="match status" value="1"/>
</dbReference>
<evidence type="ECO:0000256" key="3">
    <source>
        <dbReference type="ARBA" id="ARBA00022723"/>
    </source>
</evidence>
<keyword evidence="7" id="KW-1015">Disulfide bond</keyword>
<evidence type="ECO:0000256" key="2">
    <source>
        <dbReference type="ARBA" id="ARBA00010676"/>
    </source>
</evidence>
<comment type="similarity">
    <text evidence="2">Belongs to the copper type II ascorbate-dependent monooxygenase family.</text>
</comment>
<dbReference type="Gene3D" id="2.60.120.310">
    <property type="entry name" value="Copper type II, ascorbate-dependent monooxygenase, N-terminal domain"/>
    <property type="match status" value="1"/>
</dbReference>
<dbReference type="PANTHER" id="PTHR10157">
    <property type="entry name" value="DOPAMINE BETA HYDROXYLASE RELATED"/>
    <property type="match status" value="1"/>
</dbReference>
<dbReference type="InterPro" id="IPR036939">
    <property type="entry name" value="Cu2_ascorb_mOase_N_sf"/>
</dbReference>
<evidence type="ECO:0000256" key="5">
    <source>
        <dbReference type="ARBA" id="ARBA00023008"/>
    </source>
</evidence>
<sequence length="666" mass="76670">MASKLMDFVEQTKHLLLLLLILASLCGTISSTTSSTSITIATTTNTNYNVHNGASITTTTTATKYFHSLFLDPYEKYRLSWKFNKCSIQFQVRVNSTGYVGFGLSPDGSMRNSDIIIGGVKDGKPYFSDYHGIRNGKPKKDKIRNWKLKAFDEDEGFTTLVFSRKFETNDIHDMNITTSTMRVIWSFGESDDITYHNVKNRGTKSLYLLQKPQPDITMPKDGTKINFLMNMLPVPEKHTTYWCKSFIVPRFSERKHIIQVSPKIQKGNEMFVHHMLLYECFRLNISANLTTENECYLPNMAFDWTHCRSVFYAWAIGGGKFTFPEQAGMSIGTSNDPVAFILEIHYDNPLNLKGHFDSSGIEMILTPAHRKYDAAMVEIGYYVDAKKSQFSQLIPPFVRNFRYFGYCLPNCQQHLRRSSFPRRWKIPGIKIFGVLLHSHLLGRQMALHHYRNGTILPPIVQDSSYDFNYQEMKFLHRPVTVLMGDILKVECVYDSTNIRNFTYGGQSTKEEMCLAYILYYPKINLTNCLSASESNQWKIEETGNLNFERFKNENVVKEFERKANSLNPYSSLWSICGQRGEIKFQGPHFTDHIPEDTSPMSMFSPKKSVCKRRFAPRKPKTTTTKTEMFTSLLTSTTEESQGPVHHINVFLLTFPLIINYELTKLL</sequence>
<evidence type="ECO:0000259" key="10">
    <source>
        <dbReference type="PROSITE" id="PS50836"/>
    </source>
</evidence>
<dbReference type="GO" id="GO:0042420">
    <property type="term" value="P:dopamine catabolic process"/>
    <property type="evidence" value="ECO:0007669"/>
    <property type="project" value="TreeGrafter"/>
</dbReference>
<keyword evidence="5" id="KW-0186">Copper</keyword>
<protein>
    <submittedName>
        <fullName evidence="12">DBH-like monooxygenase protein 1 homolog</fullName>
    </submittedName>
</protein>
<dbReference type="KEGG" id="osn:115215160"/>
<evidence type="ECO:0000256" key="4">
    <source>
        <dbReference type="ARBA" id="ARBA00023002"/>
    </source>
</evidence>
<evidence type="ECO:0000313" key="11">
    <source>
        <dbReference type="Proteomes" id="UP000515154"/>
    </source>
</evidence>
<gene>
    <name evidence="12" type="primary">LOC115215160</name>
</gene>
<dbReference type="FunFam" id="2.60.120.310:FF:000004">
    <property type="entry name" value="DBH-like monooxygenase protein 1"/>
    <property type="match status" value="1"/>
</dbReference>
<dbReference type="InterPro" id="IPR014784">
    <property type="entry name" value="Cu2_ascorb_mOase-like_C"/>
</dbReference>
<keyword evidence="9" id="KW-0732">Signal</keyword>
<dbReference type="GO" id="GO:0006589">
    <property type="term" value="P:octopamine biosynthetic process"/>
    <property type="evidence" value="ECO:0007669"/>
    <property type="project" value="TreeGrafter"/>
</dbReference>
<dbReference type="GO" id="GO:0005507">
    <property type="term" value="F:copper ion binding"/>
    <property type="evidence" value="ECO:0007669"/>
    <property type="project" value="InterPro"/>
</dbReference>